<protein>
    <submittedName>
        <fullName evidence="7">ATP-dependent helicase</fullName>
    </submittedName>
</protein>
<dbReference type="Proteomes" id="UP000253508">
    <property type="component" value="Unassembled WGS sequence"/>
</dbReference>
<dbReference type="Gene3D" id="3.40.50.300">
    <property type="entry name" value="P-loop containing nucleotide triphosphate hydrolases"/>
    <property type="match status" value="2"/>
</dbReference>
<dbReference type="AlphaFoldDB" id="A0A367Y5I6"/>
<keyword evidence="8" id="KW-1185">Reference proteome</keyword>
<evidence type="ECO:0000313" key="8">
    <source>
        <dbReference type="Proteomes" id="UP000253508"/>
    </source>
</evidence>
<evidence type="ECO:0000256" key="5">
    <source>
        <dbReference type="PROSITE-ProRule" id="PRU00560"/>
    </source>
</evidence>
<dbReference type="Pfam" id="PF13245">
    <property type="entry name" value="AAA_19"/>
    <property type="match status" value="1"/>
</dbReference>
<dbReference type="RefSeq" id="WP_083311014.1">
    <property type="nucleotide sequence ID" value="NZ_BMHU01000001.1"/>
</dbReference>
<evidence type="ECO:0000259" key="6">
    <source>
        <dbReference type="PROSITE" id="PS51198"/>
    </source>
</evidence>
<dbReference type="PANTHER" id="PTHR11070:SF2">
    <property type="entry name" value="ATP-DEPENDENT DNA HELICASE SRS2"/>
    <property type="match status" value="1"/>
</dbReference>
<dbReference type="SUPFAM" id="SSF52540">
    <property type="entry name" value="P-loop containing nucleoside triphosphate hydrolases"/>
    <property type="match status" value="1"/>
</dbReference>
<dbReference type="GO" id="GO:0003677">
    <property type="term" value="F:DNA binding"/>
    <property type="evidence" value="ECO:0007669"/>
    <property type="project" value="InterPro"/>
</dbReference>
<feature type="domain" description="UvrD-like helicase ATP-binding" evidence="6">
    <location>
        <begin position="4"/>
        <end position="227"/>
    </location>
</feature>
<evidence type="ECO:0000313" key="7">
    <source>
        <dbReference type="EMBL" id="RCK61135.1"/>
    </source>
</evidence>
<dbReference type="PROSITE" id="PS51198">
    <property type="entry name" value="UVRD_HELICASE_ATP_BIND"/>
    <property type="match status" value="1"/>
</dbReference>
<gene>
    <name evidence="7" type="ORF">DTO57_00280</name>
</gene>
<keyword evidence="1 5" id="KW-0547">Nucleotide-binding</keyword>
<reference evidence="7 8" key="1">
    <citation type="submission" date="2018-07" db="EMBL/GenBank/DDBJ databases">
        <title>Microbacterium endoborsara sp. nov., a novel actinobacterium isolated from Borszczowia aralocaspica.</title>
        <authorList>
            <person name="An D."/>
        </authorList>
    </citation>
    <scope>NUCLEOTIDE SEQUENCE [LARGE SCALE GENOMIC DNA]</scope>
    <source>
        <strain evidence="7 8">C1.15228</strain>
    </source>
</reference>
<dbReference type="PANTHER" id="PTHR11070">
    <property type="entry name" value="UVRD / RECB / PCRA DNA HELICASE FAMILY MEMBER"/>
    <property type="match status" value="1"/>
</dbReference>
<name>A0A367Y5I6_9MICO</name>
<keyword evidence="4 5" id="KW-0067">ATP-binding</keyword>
<dbReference type="EMBL" id="QORO01000001">
    <property type="protein sequence ID" value="RCK61135.1"/>
    <property type="molecule type" value="Genomic_DNA"/>
</dbReference>
<dbReference type="OrthoDB" id="9810135at2"/>
<organism evidence="7 8">
    <name type="scientific">Microbacterium sorbitolivorans</name>
    <dbReference type="NCBI Taxonomy" id="1867410"/>
    <lineage>
        <taxon>Bacteria</taxon>
        <taxon>Bacillati</taxon>
        <taxon>Actinomycetota</taxon>
        <taxon>Actinomycetes</taxon>
        <taxon>Micrococcales</taxon>
        <taxon>Microbacteriaceae</taxon>
        <taxon>Microbacterium</taxon>
    </lineage>
</organism>
<evidence type="ECO:0000256" key="4">
    <source>
        <dbReference type="ARBA" id="ARBA00022840"/>
    </source>
</evidence>
<evidence type="ECO:0000256" key="3">
    <source>
        <dbReference type="ARBA" id="ARBA00022806"/>
    </source>
</evidence>
<feature type="binding site" evidence="5">
    <location>
        <begin position="25"/>
        <end position="32"/>
    </location>
    <ligand>
        <name>ATP</name>
        <dbReference type="ChEBI" id="CHEBI:30616"/>
    </ligand>
</feature>
<dbReference type="GO" id="GO:0000725">
    <property type="term" value="P:recombinational repair"/>
    <property type="evidence" value="ECO:0007669"/>
    <property type="project" value="TreeGrafter"/>
</dbReference>
<sequence length="540" mass="57686">MTFAPQNPEQQRVVATQAELTVVLGGAGVGKTTSALAAAHAHLERVAESEPHDRVLFLSFSRSSVARIASRANEILGRRGSQVDIMTFHSLAFSVVRRFGNLVGHGDAVLVSPAREKLGLAQHEIGYSRLIPLTLEIAQAAPAVAEHLRTRWGLVIVDEFQDTGDAQQDLLQLIARDSRLILLGDPNQCIYTFLAEDGVRVERIDEACSAAGTENTILLPETSFRDPSGIIPAVANAIRGRLFGSEAIAAAIQDERLVIQDGIPLSDETSQVARVVSELAAEDMGVAVFTHHNDMLAALSDALEAAGIEHEVAGLSDALAAALDAQTAMARFHTGDGTWGIVLEAIAVFLTSAQRGQKAPPIAYQVMNGSGPTTLQARLSALRERLSEAGSIREVIEVAATAHDALGLPQKSGAWQQAATLLSVMYARAARTSSARDDRQMVAAICAEAREASYAALTDSALSPREVQLMNLYQTKGREADATVVVLREGDFMGYESEPFPTTSRLLYVVFSRARHKIVVLLVGNRFHAAVAPLAALAAN</sequence>
<dbReference type="InterPro" id="IPR014016">
    <property type="entry name" value="UvrD-like_ATP-bd"/>
</dbReference>
<dbReference type="InterPro" id="IPR000212">
    <property type="entry name" value="DNA_helicase_UvrD/REP"/>
</dbReference>
<dbReference type="GO" id="GO:0043138">
    <property type="term" value="F:3'-5' DNA helicase activity"/>
    <property type="evidence" value="ECO:0007669"/>
    <property type="project" value="TreeGrafter"/>
</dbReference>
<accession>A0A367Y5I6</accession>
<comment type="caution">
    <text evidence="7">The sequence shown here is derived from an EMBL/GenBank/DDBJ whole genome shotgun (WGS) entry which is preliminary data.</text>
</comment>
<proteinExistence type="predicted"/>
<keyword evidence="2 5" id="KW-0378">Hydrolase</keyword>
<dbReference type="GO" id="GO:0016787">
    <property type="term" value="F:hydrolase activity"/>
    <property type="evidence" value="ECO:0007669"/>
    <property type="project" value="UniProtKB-UniRule"/>
</dbReference>
<evidence type="ECO:0000256" key="1">
    <source>
        <dbReference type="ARBA" id="ARBA00022741"/>
    </source>
</evidence>
<dbReference type="GO" id="GO:0005524">
    <property type="term" value="F:ATP binding"/>
    <property type="evidence" value="ECO:0007669"/>
    <property type="project" value="UniProtKB-UniRule"/>
</dbReference>
<keyword evidence="3 5" id="KW-0347">Helicase</keyword>
<evidence type="ECO:0000256" key="2">
    <source>
        <dbReference type="ARBA" id="ARBA00022801"/>
    </source>
</evidence>
<dbReference type="InterPro" id="IPR027417">
    <property type="entry name" value="P-loop_NTPase"/>
</dbReference>